<accession>D5RU66</accession>
<name>D5RU66_9PROT</name>
<feature type="non-terminal residue" evidence="2">
    <location>
        <position position="1"/>
    </location>
</feature>
<comment type="caution">
    <text evidence="2">The sequence shown here is derived from an EMBL/GenBank/DDBJ whole genome shotgun (WGS) entry which is preliminary data.</text>
</comment>
<sequence>PPLAYARLAPLYPTREACEAEWQGCERPANPLPNRFDSRQACLLVWTDCRSAVLPLAAEPAGPEGAGGEGRGGGGSGYHGGGGHALWWYRYNGLWRGGALARAGGYAPRYQGWSWTADRRPVPSYRPASGTGPLQGWDSGTGRPAPAGRLVARGGDGVTARSAVGISRAGFGSTGRAYSAGG</sequence>
<keyword evidence="3" id="KW-1185">Reference proteome</keyword>
<dbReference type="AlphaFoldDB" id="D5RU66"/>
<dbReference type="Proteomes" id="UP000005324">
    <property type="component" value="Unassembled WGS sequence"/>
</dbReference>
<dbReference type="HOGENOM" id="CLU_1478181_0_0_5"/>
<organism evidence="2 3">
    <name type="scientific">Pseudoroseomonas cervicalis ATCC 49957</name>
    <dbReference type="NCBI Taxonomy" id="525371"/>
    <lineage>
        <taxon>Bacteria</taxon>
        <taxon>Pseudomonadati</taxon>
        <taxon>Pseudomonadota</taxon>
        <taxon>Alphaproteobacteria</taxon>
        <taxon>Acetobacterales</taxon>
        <taxon>Roseomonadaceae</taxon>
        <taxon>Roseomonas</taxon>
    </lineage>
</organism>
<feature type="region of interest" description="Disordered" evidence="1">
    <location>
        <begin position="124"/>
        <end position="154"/>
    </location>
</feature>
<gene>
    <name evidence="2" type="ORF">HMPREF0731_4628</name>
</gene>
<reference evidence="2 3" key="1">
    <citation type="submission" date="2010-04" db="EMBL/GenBank/DDBJ databases">
        <authorList>
            <person name="Qin X."/>
            <person name="Bachman B."/>
            <person name="Battles P."/>
            <person name="Bell A."/>
            <person name="Bess C."/>
            <person name="Bickham C."/>
            <person name="Chaboub L."/>
            <person name="Chen D."/>
            <person name="Coyle M."/>
            <person name="Deiros D.R."/>
            <person name="Dinh H."/>
            <person name="Forbes L."/>
            <person name="Fowler G."/>
            <person name="Francisco L."/>
            <person name="Fu Q."/>
            <person name="Gubbala S."/>
            <person name="Hale W."/>
            <person name="Han Y."/>
            <person name="Hemphill L."/>
            <person name="Highlander S.K."/>
            <person name="Hirani K."/>
            <person name="Hogues M."/>
            <person name="Jackson L."/>
            <person name="Jakkamsetti A."/>
            <person name="Javaid M."/>
            <person name="Jiang H."/>
            <person name="Korchina V."/>
            <person name="Kovar C."/>
            <person name="Lara F."/>
            <person name="Lee S."/>
            <person name="Mata R."/>
            <person name="Mathew T."/>
            <person name="Moen C."/>
            <person name="Morales K."/>
            <person name="Munidasa M."/>
            <person name="Nazareth L."/>
            <person name="Ngo R."/>
            <person name="Nguyen L."/>
            <person name="Okwuonu G."/>
            <person name="Ongeri F."/>
            <person name="Patil S."/>
            <person name="Petrosino J."/>
            <person name="Pham C."/>
            <person name="Pham P."/>
            <person name="Pu L.-L."/>
            <person name="Puazo M."/>
            <person name="Raj R."/>
            <person name="Reid J."/>
            <person name="Rouhana J."/>
            <person name="Saada N."/>
            <person name="Shang Y."/>
            <person name="Simmons D."/>
            <person name="Thornton R."/>
            <person name="Warren J."/>
            <person name="Weissenberger G."/>
            <person name="Zhang J."/>
            <person name="Zhang L."/>
            <person name="Zhou C."/>
            <person name="Zhu D."/>
            <person name="Muzny D."/>
            <person name="Worley K."/>
            <person name="Gibbs R."/>
        </authorList>
    </citation>
    <scope>NUCLEOTIDE SEQUENCE [LARGE SCALE GENOMIC DNA]</scope>
    <source>
        <strain evidence="2 3">ATCC 49957</strain>
    </source>
</reference>
<proteinExistence type="predicted"/>
<evidence type="ECO:0000313" key="3">
    <source>
        <dbReference type="Proteomes" id="UP000005324"/>
    </source>
</evidence>
<evidence type="ECO:0000256" key="1">
    <source>
        <dbReference type="SAM" id="MobiDB-lite"/>
    </source>
</evidence>
<protein>
    <submittedName>
        <fullName evidence="2">Uncharacterized protein</fullName>
    </submittedName>
</protein>
<dbReference type="EMBL" id="ADVL01000939">
    <property type="protein sequence ID" value="EFH09154.1"/>
    <property type="molecule type" value="Genomic_DNA"/>
</dbReference>
<evidence type="ECO:0000313" key="2">
    <source>
        <dbReference type="EMBL" id="EFH09154.1"/>
    </source>
</evidence>